<accession>A0A074JH51</accession>
<dbReference type="PANTHER" id="PTHR43141:SF4">
    <property type="entry name" value="CYTOCHROME BD2 SUBUNIT II"/>
    <property type="match status" value="1"/>
</dbReference>
<evidence type="ECO:0000256" key="2">
    <source>
        <dbReference type="ARBA" id="ARBA00007543"/>
    </source>
</evidence>
<keyword evidence="5 7" id="KW-1133">Transmembrane helix</keyword>
<dbReference type="NCBIfam" id="TIGR00203">
    <property type="entry name" value="cydB"/>
    <property type="match status" value="1"/>
</dbReference>
<evidence type="ECO:0000256" key="4">
    <source>
        <dbReference type="ARBA" id="ARBA00022692"/>
    </source>
</evidence>
<dbReference type="GO" id="GO:0016682">
    <property type="term" value="F:oxidoreductase activity, acting on diphenols and related substances as donors, oxygen as acceptor"/>
    <property type="evidence" value="ECO:0007669"/>
    <property type="project" value="TreeGrafter"/>
</dbReference>
<proteinExistence type="inferred from homology"/>
<feature type="transmembrane region" description="Helical" evidence="7">
    <location>
        <begin position="12"/>
        <end position="41"/>
    </location>
</feature>
<keyword evidence="6 7" id="KW-0472">Membrane</keyword>
<dbReference type="RefSeq" id="WP_205618249.1">
    <property type="nucleotide sequence ID" value="NZ_AUNB01000053.1"/>
</dbReference>
<evidence type="ECO:0000313" key="8">
    <source>
        <dbReference type="EMBL" id="KEO55220.1"/>
    </source>
</evidence>
<comment type="caution">
    <text evidence="8">The sequence shown here is derived from an EMBL/GenBank/DDBJ whole genome shotgun (WGS) entry which is preliminary data.</text>
</comment>
<keyword evidence="3" id="KW-1003">Cell membrane</keyword>
<comment type="subcellular location">
    <subcellularLocation>
        <location evidence="1">Cell membrane</location>
        <topology evidence="1">Multi-pass membrane protein</topology>
    </subcellularLocation>
</comment>
<organism evidence="8 9">
    <name type="scientific">Thioclava indica</name>
    <dbReference type="NCBI Taxonomy" id="1353528"/>
    <lineage>
        <taxon>Bacteria</taxon>
        <taxon>Pseudomonadati</taxon>
        <taxon>Pseudomonadota</taxon>
        <taxon>Alphaproteobacteria</taxon>
        <taxon>Rhodobacterales</taxon>
        <taxon>Paracoccaceae</taxon>
        <taxon>Thioclava</taxon>
    </lineage>
</organism>
<dbReference type="eggNOG" id="COG1294">
    <property type="taxonomic scope" value="Bacteria"/>
</dbReference>
<feature type="transmembrane region" description="Helical" evidence="7">
    <location>
        <begin position="226"/>
        <end position="247"/>
    </location>
</feature>
<name>A0A074JH51_9RHOB</name>
<feature type="transmembrane region" description="Helical" evidence="7">
    <location>
        <begin position="88"/>
        <end position="108"/>
    </location>
</feature>
<protein>
    <recommendedName>
        <fullName evidence="10">Ubiquinol oxidase subunit II, cyanide insensitive</fullName>
    </recommendedName>
</protein>
<feature type="transmembrane region" description="Helical" evidence="7">
    <location>
        <begin position="304"/>
        <end position="326"/>
    </location>
</feature>
<comment type="similarity">
    <text evidence="2">Belongs to the cytochrome ubiquinol oxidase subunit 2 family.</text>
</comment>
<dbReference type="InterPro" id="IPR003317">
    <property type="entry name" value="Cyt-d_oxidase_su2"/>
</dbReference>
<evidence type="ECO:0000256" key="3">
    <source>
        <dbReference type="ARBA" id="ARBA00022475"/>
    </source>
</evidence>
<dbReference type="AlphaFoldDB" id="A0A074JH51"/>
<feature type="transmembrane region" description="Helical" evidence="7">
    <location>
        <begin position="259"/>
        <end position="284"/>
    </location>
</feature>
<feature type="transmembrane region" description="Helical" evidence="7">
    <location>
        <begin position="160"/>
        <end position="184"/>
    </location>
</feature>
<dbReference type="EMBL" id="AUNB01000053">
    <property type="protein sequence ID" value="KEO55220.1"/>
    <property type="molecule type" value="Genomic_DNA"/>
</dbReference>
<feature type="transmembrane region" description="Helical" evidence="7">
    <location>
        <begin position="120"/>
        <end position="140"/>
    </location>
</feature>
<keyword evidence="4 7" id="KW-0812">Transmembrane</keyword>
<keyword evidence="9" id="KW-1185">Reference proteome</keyword>
<dbReference type="GO" id="GO:0005886">
    <property type="term" value="C:plasma membrane"/>
    <property type="evidence" value="ECO:0007669"/>
    <property type="project" value="UniProtKB-SubCell"/>
</dbReference>
<evidence type="ECO:0000313" key="9">
    <source>
        <dbReference type="Proteomes" id="UP000027471"/>
    </source>
</evidence>
<reference evidence="8 9" key="1">
    <citation type="journal article" date="2015" name="Antonie Van Leeuwenhoek">
        <title>Thioclava indica sp. nov., isolated from surface seawater of the Indian Ocean.</title>
        <authorList>
            <person name="Liu Y."/>
            <person name="Lai Q."/>
            <person name="Du J."/>
            <person name="Xu H."/>
            <person name="Jiang L."/>
            <person name="Shao Z."/>
        </authorList>
    </citation>
    <scope>NUCLEOTIDE SEQUENCE [LARGE SCALE GENOMIC DNA]</scope>
    <source>
        <strain evidence="8 9">DT23-4</strain>
    </source>
</reference>
<dbReference type="PANTHER" id="PTHR43141">
    <property type="entry name" value="CYTOCHROME BD2 SUBUNIT II"/>
    <property type="match status" value="1"/>
</dbReference>
<sequence>MSGLETYLPEIWAAIIAFAVLIYVVLDGFDLGVGILFPFLGNDDNRTRAMNSIAPVWDGNETWLVMGGGGLLAVFPLAYGVILNALYVPLVVMLLALAFRGVAFEFRGKTRRWKPLWDKAFFGGSLIATLAQGAVLGGLLQGPAVTGRSFSGGPMDWLTWFSAGTALALVAGYVMLGAAWIVLKTSDDLYDRARRIGERALIATLGFIGLASLATPFLNPDYFQRWFAWPGILLSALVPILLLGAGLSYWRAIRRDRGLIAYLSGISIFVLSFAGLGLSIFPYIVPMSITIREASTPASSQLFILVGAVIFLPIILAYTAYAYWVFRGKTSEHEHHY</sequence>
<dbReference type="GO" id="GO:0009055">
    <property type="term" value="F:electron transfer activity"/>
    <property type="evidence" value="ECO:0007669"/>
    <property type="project" value="TreeGrafter"/>
</dbReference>
<evidence type="ECO:0008006" key="10">
    <source>
        <dbReference type="Google" id="ProtNLM"/>
    </source>
</evidence>
<evidence type="ECO:0000256" key="7">
    <source>
        <dbReference type="SAM" id="Phobius"/>
    </source>
</evidence>
<dbReference type="STRING" id="1353528.DT23_17910"/>
<dbReference type="GO" id="GO:0019646">
    <property type="term" value="P:aerobic electron transport chain"/>
    <property type="evidence" value="ECO:0007669"/>
    <property type="project" value="TreeGrafter"/>
</dbReference>
<dbReference type="Pfam" id="PF02322">
    <property type="entry name" value="Cyt_bd_oxida_II"/>
    <property type="match status" value="1"/>
</dbReference>
<evidence type="ECO:0000256" key="1">
    <source>
        <dbReference type="ARBA" id="ARBA00004651"/>
    </source>
</evidence>
<evidence type="ECO:0000256" key="5">
    <source>
        <dbReference type="ARBA" id="ARBA00022989"/>
    </source>
</evidence>
<dbReference type="Proteomes" id="UP000027471">
    <property type="component" value="Unassembled WGS sequence"/>
</dbReference>
<evidence type="ECO:0000256" key="6">
    <source>
        <dbReference type="ARBA" id="ARBA00023136"/>
    </source>
</evidence>
<gene>
    <name evidence="8" type="ORF">DT23_17910</name>
</gene>
<dbReference type="GO" id="GO:0070069">
    <property type="term" value="C:cytochrome complex"/>
    <property type="evidence" value="ECO:0007669"/>
    <property type="project" value="TreeGrafter"/>
</dbReference>
<feature type="transmembrane region" description="Helical" evidence="7">
    <location>
        <begin position="196"/>
        <end position="214"/>
    </location>
</feature>